<evidence type="ECO:0000256" key="6">
    <source>
        <dbReference type="ARBA" id="ARBA00023002"/>
    </source>
</evidence>
<protein>
    <recommendedName>
        <fullName evidence="8">Peroxidase</fullName>
        <ecNumber evidence="8">1.11.1.-</ecNumber>
    </recommendedName>
</protein>
<keyword evidence="4" id="KW-0349">Heme</keyword>
<dbReference type="InterPro" id="IPR010255">
    <property type="entry name" value="Haem_peroxidase_sf"/>
</dbReference>
<dbReference type="Pfam" id="PF00141">
    <property type="entry name" value="peroxidase"/>
    <property type="match status" value="1"/>
</dbReference>
<dbReference type="InterPro" id="IPR044831">
    <property type="entry name" value="Ccp1-like"/>
</dbReference>
<feature type="domain" description="Plant heme peroxidase family profile" evidence="9">
    <location>
        <begin position="213"/>
        <end position="304"/>
    </location>
</feature>
<dbReference type="PRINTS" id="PR00458">
    <property type="entry name" value="PEROXIDASE"/>
</dbReference>
<evidence type="ECO:0000256" key="2">
    <source>
        <dbReference type="ARBA" id="ARBA00005997"/>
    </source>
</evidence>
<keyword evidence="3 8" id="KW-0575">Peroxidase</keyword>
<evidence type="ECO:0000256" key="8">
    <source>
        <dbReference type="RuleBase" id="RU363051"/>
    </source>
</evidence>
<dbReference type="PANTHER" id="PTHR31356">
    <property type="entry name" value="THYLAKOID LUMENAL 29 KDA PROTEIN, CHLOROPLASTIC-RELATED"/>
    <property type="match status" value="1"/>
</dbReference>
<name>A0A9P6VIX3_9HELO</name>
<dbReference type="InterPro" id="IPR019794">
    <property type="entry name" value="Peroxidases_AS"/>
</dbReference>
<keyword evidence="5" id="KW-0479">Metal-binding</keyword>
<dbReference type="AlphaFoldDB" id="A0A9P6VIX3"/>
<comment type="caution">
    <text evidence="10">The sequence shown here is derived from an EMBL/GenBank/DDBJ whole genome shotgun (WGS) entry which is preliminary data.</text>
</comment>
<keyword evidence="6 8" id="KW-0560">Oxidoreductase</keyword>
<evidence type="ECO:0000256" key="1">
    <source>
        <dbReference type="ARBA" id="ARBA00003917"/>
    </source>
</evidence>
<evidence type="ECO:0000313" key="11">
    <source>
        <dbReference type="Proteomes" id="UP000785200"/>
    </source>
</evidence>
<comment type="function">
    <text evidence="1">Destroys radicals which are normally produced within the cells and which are toxic to biological systems.</text>
</comment>
<dbReference type="GO" id="GO:0004601">
    <property type="term" value="F:peroxidase activity"/>
    <property type="evidence" value="ECO:0007669"/>
    <property type="project" value="UniProtKB-KW"/>
</dbReference>
<dbReference type="InterPro" id="IPR002016">
    <property type="entry name" value="Haem_peroxidase"/>
</dbReference>
<dbReference type="GO" id="GO:0000302">
    <property type="term" value="P:response to reactive oxygen species"/>
    <property type="evidence" value="ECO:0007669"/>
    <property type="project" value="TreeGrafter"/>
</dbReference>
<dbReference type="GO" id="GO:0020037">
    <property type="term" value="F:heme binding"/>
    <property type="evidence" value="ECO:0007669"/>
    <property type="project" value="UniProtKB-UniRule"/>
</dbReference>
<dbReference type="PRINTS" id="PR00459">
    <property type="entry name" value="ASPEROXIDASE"/>
</dbReference>
<gene>
    <name evidence="10" type="ORF">D0Z07_4727</name>
</gene>
<dbReference type="GO" id="GO:0046872">
    <property type="term" value="F:metal ion binding"/>
    <property type="evidence" value="ECO:0007669"/>
    <property type="project" value="UniProtKB-UniRule"/>
</dbReference>
<comment type="similarity">
    <text evidence="2">Belongs to the peroxidase family. Cytochrome c peroxidase subfamily.</text>
</comment>
<dbReference type="InterPro" id="IPR002207">
    <property type="entry name" value="Peroxidase_I"/>
</dbReference>
<dbReference type="SUPFAM" id="SSF48113">
    <property type="entry name" value="Heme-dependent peroxidases"/>
    <property type="match status" value="1"/>
</dbReference>
<reference evidence="10" key="1">
    <citation type="submission" date="2019-07" db="EMBL/GenBank/DDBJ databases">
        <title>Hyphodiscus hymeniophilus genome sequencing and assembly.</title>
        <authorList>
            <person name="Kramer G."/>
            <person name="Nodwell J."/>
        </authorList>
    </citation>
    <scope>NUCLEOTIDE SEQUENCE</scope>
    <source>
        <strain evidence="10">ATCC 34498</strain>
    </source>
</reference>
<evidence type="ECO:0000313" key="10">
    <source>
        <dbReference type="EMBL" id="KAG0648797.1"/>
    </source>
</evidence>
<dbReference type="PROSITE" id="PS00436">
    <property type="entry name" value="PEROXIDASE_2"/>
    <property type="match status" value="1"/>
</dbReference>
<accession>A0A9P6VIX3</accession>
<evidence type="ECO:0000256" key="3">
    <source>
        <dbReference type="ARBA" id="ARBA00022559"/>
    </source>
</evidence>
<dbReference type="GO" id="GO:0034599">
    <property type="term" value="P:cellular response to oxidative stress"/>
    <property type="evidence" value="ECO:0007669"/>
    <property type="project" value="InterPro"/>
</dbReference>
<dbReference type="EC" id="1.11.1.-" evidence="8"/>
<dbReference type="EMBL" id="VNKQ01000009">
    <property type="protein sequence ID" value="KAG0648797.1"/>
    <property type="molecule type" value="Genomic_DNA"/>
</dbReference>
<evidence type="ECO:0000259" key="9">
    <source>
        <dbReference type="Pfam" id="PF00141"/>
    </source>
</evidence>
<dbReference type="PANTHER" id="PTHR31356:SF66">
    <property type="entry name" value="CATALASE-PEROXIDASE"/>
    <property type="match status" value="1"/>
</dbReference>
<keyword evidence="11" id="KW-1185">Reference proteome</keyword>
<dbReference type="Proteomes" id="UP000785200">
    <property type="component" value="Unassembled WGS sequence"/>
</dbReference>
<dbReference type="Gene3D" id="1.10.420.10">
    <property type="entry name" value="Peroxidase, domain 2"/>
    <property type="match status" value="1"/>
</dbReference>
<evidence type="ECO:0000256" key="4">
    <source>
        <dbReference type="ARBA" id="ARBA00022617"/>
    </source>
</evidence>
<evidence type="ECO:0000256" key="7">
    <source>
        <dbReference type="ARBA" id="ARBA00023004"/>
    </source>
</evidence>
<proteinExistence type="inferred from homology"/>
<organism evidence="10 11">
    <name type="scientific">Hyphodiscus hymeniophilus</name>
    <dbReference type="NCBI Taxonomy" id="353542"/>
    <lineage>
        <taxon>Eukaryota</taxon>
        <taxon>Fungi</taxon>
        <taxon>Dikarya</taxon>
        <taxon>Ascomycota</taxon>
        <taxon>Pezizomycotina</taxon>
        <taxon>Leotiomycetes</taxon>
        <taxon>Helotiales</taxon>
        <taxon>Hyphodiscaceae</taxon>
        <taxon>Hyphodiscus</taxon>
    </lineage>
</organism>
<dbReference type="Gene3D" id="1.10.520.10">
    <property type="match status" value="1"/>
</dbReference>
<evidence type="ECO:0000256" key="5">
    <source>
        <dbReference type="ARBA" id="ARBA00022723"/>
    </source>
</evidence>
<keyword evidence="7" id="KW-0408">Iron</keyword>
<sequence length="357" mass="37901">MKFAYFITSAGAALAYPGISNLIAELAKRQGAPTPPPVMIGDLAQRATTPVGNQVKNCLLGTGPCQNLTPKARVSMNYSSDKHSHHLQTYVTPPLGSLGCLQDTCCVWNYVQADLVKMFTNADGSCNAAARTAVRLGFHDAGAWSTSSGAGGADGSLVLSPDEINRSENNGLQNIRDQALALIAKYAVWGVGQLIWHNSCTMLQPSLTSDPTGLLPNTNSPAEQLIELFGNKTINFKDLIALIGAHTTAQQFFVDTTKAGQPLDSTPGVWDVAFYSEVLTPTPPSGVFRLPSDQALASDPETNPGFGVFSDPTSGQANWNAAYATAYVRLSLLGVNNINKLTDCTKVLPNPITTFPK</sequence>
<dbReference type="OrthoDB" id="2113341at2759"/>
<dbReference type="GO" id="GO:0042744">
    <property type="term" value="P:hydrogen peroxide catabolic process"/>
    <property type="evidence" value="ECO:0007669"/>
    <property type="project" value="TreeGrafter"/>
</dbReference>